<evidence type="ECO:0000256" key="8">
    <source>
        <dbReference type="SAM" id="Phobius"/>
    </source>
</evidence>
<keyword evidence="8" id="KW-0812">Transmembrane</keyword>
<feature type="domain" description="Methyl-accepting transducer" evidence="9">
    <location>
        <begin position="463"/>
        <end position="713"/>
    </location>
</feature>
<gene>
    <name evidence="11" type="ORF">A7K91_17580</name>
</gene>
<dbReference type="InterPro" id="IPR003660">
    <property type="entry name" value="HAMP_dom"/>
</dbReference>
<dbReference type="CDD" id="cd06225">
    <property type="entry name" value="HAMP"/>
    <property type="match status" value="1"/>
</dbReference>
<dbReference type="SUPFAM" id="SSF58104">
    <property type="entry name" value="Methyl-accepting chemotaxis protein (MCP) signaling domain"/>
    <property type="match status" value="1"/>
</dbReference>
<dbReference type="AlphaFoldDB" id="A0A1A5YJV5"/>
<keyword evidence="3 8" id="KW-0472">Membrane</keyword>
<keyword evidence="12" id="KW-1185">Reference proteome</keyword>
<name>A0A1A5YJV5_9BACL</name>
<dbReference type="PANTHER" id="PTHR32089:SF112">
    <property type="entry name" value="LYSOZYME-LIKE PROTEIN-RELATED"/>
    <property type="match status" value="1"/>
</dbReference>
<dbReference type="PROSITE" id="PS50111">
    <property type="entry name" value="CHEMOTAXIS_TRANSDUC_2"/>
    <property type="match status" value="1"/>
</dbReference>
<feature type="region of interest" description="Disordered" evidence="7">
    <location>
        <begin position="26"/>
        <end position="59"/>
    </location>
</feature>
<evidence type="ECO:0000259" key="10">
    <source>
        <dbReference type="PROSITE" id="PS50885"/>
    </source>
</evidence>
<proteinExistence type="inferred from homology"/>
<keyword evidence="4 6" id="KW-0807">Transducer</keyword>
<dbReference type="Pfam" id="PF00015">
    <property type="entry name" value="MCPsignal"/>
    <property type="match status" value="1"/>
</dbReference>
<dbReference type="Gene3D" id="1.10.8.500">
    <property type="entry name" value="HAMP domain in histidine kinase"/>
    <property type="match status" value="1"/>
</dbReference>
<evidence type="ECO:0000256" key="7">
    <source>
        <dbReference type="SAM" id="MobiDB-lite"/>
    </source>
</evidence>
<dbReference type="EMBL" id="LYPA01000052">
    <property type="protein sequence ID" value="OBR65843.1"/>
    <property type="molecule type" value="Genomic_DNA"/>
</dbReference>
<dbReference type="SMART" id="SM00283">
    <property type="entry name" value="MA"/>
    <property type="match status" value="1"/>
</dbReference>
<dbReference type="InterPro" id="IPR004089">
    <property type="entry name" value="MCPsignal_dom"/>
</dbReference>
<reference evidence="11 12" key="1">
    <citation type="submission" date="2016-05" db="EMBL/GenBank/DDBJ databases">
        <title>Paenibacillus oryzae. sp. nov., isolated from the rice root.</title>
        <authorList>
            <person name="Zhang J."/>
            <person name="Zhang X."/>
        </authorList>
    </citation>
    <scope>NUCLEOTIDE SEQUENCE [LARGE SCALE GENOMIC DNA]</scope>
    <source>
        <strain evidence="11 12">1DrF-4</strain>
    </source>
</reference>
<keyword evidence="2" id="KW-1003">Cell membrane</keyword>
<evidence type="ECO:0000256" key="4">
    <source>
        <dbReference type="ARBA" id="ARBA00023224"/>
    </source>
</evidence>
<evidence type="ECO:0000259" key="9">
    <source>
        <dbReference type="PROSITE" id="PS50111"/>
    </source>
</evidence>
<dbReference type="GO" id="GO:0007165">
    <property type="term" value="P:signal transduction"/>
    <property type="evidence" value="ECO:0007669"/>
    <property type="project" value="UniProtKB-KW"/>
</dbReference>
<evidence type="ECO:0000313" key="12">
    <source>
        <dbReference type="Proteomes" id="UP000092024"/>
    </source>
</evidence>
<dbReference type="GO" id="GO:0005886">
    <property type="term" value="C:plasma membrane"/>
    <property type="evidence" value="ECO:0007669"/>
    <property type="project" value="UniProtKB-SubCell"/>
</dbReference>
<evidence type="ECO:0000313" key="11">
    <source>
        <dbReference type="EMBL" id="OBR65843.1"/>
    </source>
</evidence>
<dbReference type="STRING" id="1844972.A7K91_17580"/>
<feature type="transmembrane region" description="Helical" evidence="8">
    <location>
        <begin position="370"/>
        <end position="394"/>
    </location>
</feature>
<evidence type="ECO:0000256" key="2">
    <source>
        <dbReference type="ARBA" id="ARBA00022475"/>
    </source>
</evidence>
<evidence type="ECO:0000256" key="6">
    <source>
        <dbReference type="PROSITE-ProRule" id="PRU00284"/>
    </source>
</evidence>
<dbReference type="SMART" id="SM00304">
    <property type="entry name" value="HAMP"/>
    <property type="match status" value="1"/>
</dbReference>
<dbReference type="Pfam" id="PF00672">
    <property type="entry name" value="HAMP"/>
    <property type="match status" value="1"/>
</dbReference>
<feature type="domain" description="HAMP" evidence="10">
    <location>
        <begin position="391"/>
        <end position="444"/>
    </location>
</feature>
<comment type="similarity">
    <text evidence="5">Belongs to the methyl-accepting chemotaxis (MCP) protein family.</text>
</comment>
<comment type="subcellular location">
    <subcellularLocation>
        <location evidence="1">Cell membrane</location>
    </subcellularLocation>
</comment>
<evidence type="ECO:0000256" key="3">
    <source>
        <dbReference type="ARBA" id="ARBA00023136"/>
    </source>
</evidence>
<feature type="transmembrane region" description="Helical" evidence="8">
    <location>
        <begin position="77"/>
        <end position="101"/>
    </location>
</feature>
<dbReference type="PANTHER" id="PTHR32089">
    <property type="entry name" value="METHYL-ACCEPTING CHEMOTAXIS PROTEIN MCPB"/>
    <property type="match status" value="1"/>
</dbReference>
<dbReference type="Gene3D" id="3.30.450.20">
    <property type="entry name" value="PAS domain"/>
    <property type="match status" value="1"/>
</dbReference>
<dbReference type="PROSITE" id="PS50885">
    <property type="entry name" value="HAMP"/>
    <property type="match status" value="1"/>
</dbReference>
<evidence type="ECO:0000256" key="5">
    <source>
        <dbReference type="ARBA" id="ARBA00029447"/>
    </source>
</evidence>
<protein>
    <submittedName>
        <fullName evidence="11">Chemotaxis protein</fullName>
    </submittedName>
</protein>
<evidence type="ECO:0000256" key="1">
    <source>
        <dbReference type="ARBA" id="ARBA00004236"/>
    </source>
</evidence>
<sequence length="750" mass="81005">MRQPIQSLGTSGSIKLINDWRQFNMADQKQKKGKSSQASPVDGTAQPASASEKSGQKQRKIVEAGKDKKLVNPLKSVGIKLFLVIFGSILICVLAVGLMAYGKSKDIVEKKVSDASLQTIIQVAGNLDIMFRNYEELTMQILIDKDFHRLTQTLKTSNEGDFEKYEAQRLINEKLQNYVLGNNSIRGVALFPTVDKLPVLTLGSSSNSRAVDLMEAPWLKETIELGGMVKWIAPQQTGLTIEDRPSTIGLARLLKSSDSGIGNYVILMEFSVDSIRGRYDNVSLAEKSEISIIDSAGNYVIANDNSLIGQPAKAVPAANDEMTQGAPKLTTTDEVEVLAAFDTFEAVNWRLVGTIPVEELVRDAKEIQNLTLLTLVVAALLAIGIGGVVILTIARPLMQMAKLMMEGAKGNLTVRSNLTKRQDEIGTLGRSFNDMMEQITGLAKRTTASAEEVLNTASHLSEASRKTSNAAKEIAVATEEIAGGATSLAVEAERGNDLTSVMHEQMKQVVAANEEMAVSANDVENASVQGTEHMALLIEKTGETEKMTRSMMEKVDSLKDSTGSIVKILDVLNAITKQTNILSLNAAIEASRAGAAGKGFMVVADEIRKLADQSRQSIDVVGQITEKIGFEIRETVQVLSEASPLFQEQIGSVKEASEIFVSVQKQMTVFAERLEGVSQSVQGLNQSQIVLADAMSNVSAVAEESSATSEEVASLSNEQLGISQSLVQLSEKLDQVSNGLKESISQFKID</sequence>
<dbReference type="Gene3D" id="1.10.287.950">
    <property type="entry name" value="Methyl-accepting chemotaxis protein"/>
    <property type="match status" value="1"/>
</dbReference>
<dbReference type="Proteomes" id="UP000092024">
    <property type="component" value="Unassembled WGS sequence"/>
</dbReference>
<accession>A0A1A5YJV5</accession>
<organism evidence="11 12">
    <name type="scientific">Paenibacillus oryzae</name>
    <dbReference type="NCBI Taxonomy" id="1844972"/>
    <lineage>
        <taxon>Bacteria</taxon>
        <taxon>Bacillati</taxon>
        <taxon>Bacillota</taxon>
        <taxon>Bacilli</taxon>
        <taxon>Bacillales</taxon>
        <taxon>Paenibacillaceae</taxon>
        <taxon>Paenibacillus</taxon>
    </lineage>
</organism>
<comment type="caution">
    <text evidence="11">The sequence shown here is derived from an EMBL/GenBank/DDBJ whole genome shotgun (WGS) entry which is preliminary data.</text>
</comment>
<keyword evidence="8" id="KW-1133">Transmembrane helix</keyword>